<proteinExistence type="predicted"/>
<dbReference type="CDD" id="cd03443">
    <property type="entry name" value="PaaI_thioesterase"/>
    <property type="match status" value="1"/>
</dbReference>
<dbReference type="PANTHER" id="PTHR42856:SF1">
    <property type="entry name" value="ACYL-COENZYME A THIOESTERASE PAAI"/>
    <property type="match status" value="1"/>
</dbReference>
<dbReference type="Gene3D" id="3.10.129.10">
    <property type="entry name" value="Hotdog Thioesterase"/>
    <property type="match status" value="1"/>
</dbReference>
<name>A0ABN5GZF7_9FIRM</name>
<dbReference type="RefSeq" id="WP_103374799.1">
    <property type="nucleotide sequence ID" value="NZ_CP133983.1"/>
</dbReference>
<dbReference type="EMBL" id="CP019454">
    <property type="protein sequence ID" value="AUW93823.1"/>
    <property type="molecule type" value="Genomic_DNA"/>
</dbReference>
<accession>A0ABN5GZF7</accession>
<sequence length="134" mass="14934">MAARDIFSETLGIIIDEEEDGFVSGRLRVTEQHLNQHGTAHGGVIFALADAVFARASNRDGIPAVALDTSMTFTRAANTDDVLYAHCEELVRKRKIAVYSVRIMNSRRDLIAVFRGTVYRMDTAGAERPNKERH</sequence>
<dbReference type="InterPro" id="IPR003736">
    <property type="entry name" value="PAAI_dom"/>
</dbReference>
<reference evidence="3 4" key="1">
    <citation type="journal article" date="2019" name="Sci. Rep.">
        <title>Sulfobacillus thermotolerans: new insights into resistance and metabolic capacities of acidophilic chemolithotrophs.</title>
        <authorList>
            <person name="Panyushkina A.E."/>
            <person name="Babenko V.V."/>
            <person name="Nikitina A.S."/>
            <person name="Selezneva O.V."/>
            <person name="Tsaplina I.A."/>
            <person name="Letarova M.A."/>
            <person name="Kostryukova E.S."/>
            <person name="Letarov A.V."/>
        </authorList>
    </citation>
    <scope>NUCLEOTIDE SEQUENCE [LARGE SCALE GENOMIC DNA]</scope>
    <source>
        <strain evidence="3 4">Kr1</strain>
    </source>
</reference>
<gene>
    <name evidence="3" type="ORF">BXT84_07605</name>
</gene>
<keyword evidence="1" id="KW-0378">Hydrolase</keyword>
<dbReference type="InterPro" id="IPR029069">
    <property type="entry name" value="HotDog_dom_sf"/>
</dbReference>
<evidence type="ECO:0000313" key="4">
    <source>
        <dbReference type="Proteomes" id="UP000325292"/>
    </source>
</evidence>
<organism evidence="3 4">
    <name type="scientific">Sulfobacillus thermotolerans</name>
    <dbReference type="NCBI Taxonomy" id="338644"/>
    <lineage>
        <taxon>Bacteria</taxon>
        <taxon>Bacillati</taxon>
        <taxon>Bacillota</taxon>
        <taxon>Clostridia</taxon>
        <taxon>Eubacteriales</taxon>
        <taxon>Clostridiales Family XVII. Incertae Sedis</taxon>
        <taxon>Sulfobacillus</taxon>
    </lineage>
</organism>
<protein>
    <submittedName>
        <fullName evidence="3">Phenylacetic acid degradation protein</fullName>
    </submittedName>
</protein>
<dbReference type="InterPro" id="IPR052723">
    <property type="entry name" value="Acyl-CoA_thioesterase_PaaI"/>
</dbReference>
<dbReference type="InterPro" id="IPR006683">
    <property type="entry name" value="Thioestr_dom"/>
</dbReference>
<evidence type="ECO:0000256" key="1">
    <source>
        <dbReference type="ARBA" id="ARBA00022801"/>
    </source>
</evidence>
<keyword evidence="4" id="KW-1185">Reference proteome</keyword>
<dbReference type="Pfam" id="PF03061">
    <property type="entry name" value="4HBT"/>
    <property type="match status" value="1"/>
</dbReference>
<dbReference type="NCBIfam" id="TIGR00369">
    <property type="entry name" value="unchar_dom_1"/>
    <property type="match status" value="1"/>
</dbReference>
<dbReference type="Proteomes" id="UP000325292">
    <property type="component" value="Chromosome"/>
</dbReference>
<dbReference type="PANTHER" id="PTHR42856">
    <property type="entry name" value="ACYL-COENZYME A THIOESTERASE PAAI"/>
    <property type="match status" value="1"/>
</dbReference>
<feature type="domain" description="Thioesterase" evidence="2">
    <location>
        <begin position="37"/>
        <end position="110"/>
    </location>
</feature>
<evidence type="ECO:0000259" key="2">
    <source>
        <dbReference type="Pfam" id="PF03061"/>
    </source>
</evidence>
<dbReference type="SUPFAM" id="SSF54637">
    <property type="entry name" value="Thioesterase/thiol ester dehydrase-isomerase"/>
    <property type="match status" value="1"/>
</dbReference>
<evidence type="ECO:0000313" key="3">
    <source>
        <dbReference type="EMBL" id="AUW93823.1"/>
    </source>
</evidence>